<keyword evidence="2" id="KW-0812">Transmembrane</keyword>
<accession>A0A250XJJ2</accession>
<feature type="transmembrane region" description="Helical" evidence="2">
    <location>
        <begin position="77"/>
        <end position="94"/>
    </location>
</feature>
<feature type="region of interest" description="Disordered" evidence="1">
    <location>
        <begin position="1"/>
        <end position="33"/>
    </location>
</feature>
<gene>
    <name evidence="3" type="ORF">CEUSTIGMA_g10670.t1</name>
</gene>
<feature type="transmembrane region" description="Helical" evidence="2">
    <location>
        <begin position="114"/>
        <end position="133"/>
    </location>
</feature>
<evidence type="ECO:0000313" key="4">
    <source>
        <dbReference type="Proteomes" id="UP000232323"/>
    </source>
</evidence>
<keyword evidence="4" id="KW-1185">Reference proteome</keyword>
<name>A0A250XJJ2_9CHLO</name>
<dbReference type="Proteomes" id="UP000232323">
    <property type="component" value="Unassembled WGS sequence"/>
</dbReference>
<dbReference type="EMBL" id="BEGY01000094">
    <property type="protein sequence ID" value="GAX83244.1"/>
    <property type="molecule type" value="Genomic_DNA"/>
</dbReference>
<keyword evidence="2" id="KW-1133">Transmembrane helix</keyword>
<comment type="caution">
    <text evidence="3">The sequence shown here is derived from an EMBL/GenBank/DDBJ whole genome shotgun (WGS) entry which is preliminary data.</text>
</comment>
<evidence type="ECO:0000256" key="2">
    <source>
        <dbReference type="SAM" id="Phobius"/>
    </source>
</evidence>
<organism evidence="3 4">
    <name type="scientific">Chlamydomonas eustigma</name>
    <dbReference type="NCBI Taxonomy" id="1157962"/>
    <lineage>
        <taxon>Eukaryota</taxon>
        <taxon>Viridiplantae</taxon>
        <taxon>Chlorophyta</taxon>
        <taxon>core chlorophytes</taxon>
        <taxon>Chlorophyceae</taxon>
        <taxon>CS clade</taxon>
        <taxon>Chlamydomonadales</taxon>
        <taxon>Chlamydomonadaceae</taxon>
        <taxon>Chlamydomonas</taxon>
    </lineage>
</organism>
<dbReference type="AlphaFoldDB" id="A0A250XJJ2"/>
<evidence type="ECO:0000256" key="1">
    <source>
        <dbReference type="SAM" id="MobiDB-lite"/>
    </source>
</evidence>
<keyword evidence="2" id="KW-0472">Membrane</keyword>
<reference evidence="3 4" key="1">
    <citation type="submission" date="2017-08" db="EMBL/GenBank/DDBJ databases">
        <title>Acidophilic green algal genome provides insights into adaptation to an acidic environment.</title>
        <authorList>
            <person name="Hirooka S."/>
            <person name="Hirose Y."/>
            <person name="Kanesaki Y."/>
            <person name="Higuchi S."/>
            <person name="Fujiwara T."/>
            <person name="Onuma R."/>
            <person name="Era A."/>
            <person name="Ohbayashi R."/>
            <person name="Uzuka A."/>
            <person name="Nozaki H."/>
            <person name="Yoshikawa H."/>
            <person name="Miyagishima S.Y."/>
        </authorList>
    </citation>
    <scope>NUCLEOTIDE SEQUENCE [LARGE SCALE GENOMIC DNA]</scope>
    <source>
        <strain evidence="3 4">NIES-2499</strain>
    </source>
</reference>
<dbReference type="OrthoDB" id="525201at2759"/>
<sequence>MSQKEDLDNIDPGQPYKSSPNGIQHNPRKRASGPGFNLKDLQLLEETSAPTATTSGRDLDPGTVFIQIRERRYGPEFVKYGCYAGAAAVAYTYLNGFLHLFKNNRQGWANTFRHRMFILSPVLTLYACGNGVVPMPFKRHIEKLVGRPALSTMDIYDAREYMQKKNAANMQQ</sequence>
<evidence type="ECO:0000313" key="3">
    <source>
        <dbReference type="EMBL" id="GAX83244.1"/>
    </source>
</evidence>
<proteinExistence type="predicted"/>
<protein>
    <submittedName>
        <fullName evidence="3">Uncharacterized protein</fullName>
    </submittedName>
</protein>